<evidence type="ECO:0000313" key="1">
    <source>
        <dbReference type="EMBL" id="KAF1955158.1"/>
    </source>
</evidence>
<dbReference type="EMBL" id="ML976995">
    <property type="protein sequence ID" value="KAF1955158.1"/>
    <property type="molecule type" value="Genomic_DNA"/>
</dbReference>
<dbReference type="AlphaFoldDB" id="A0A6A5TRX3"/>
<accession>A0A6A5TRX3</accession>
<protein>
    <submittedName>
        <fullName evidence="1">Uncharacterized protein</fullName>
    </submittedName>
</protein>
<keyword evidence="2" id="KW-1185">Reference proteome</keyword>
<reference evidence="1" key="1">
    <citation type="journal article" date="2020" name="Stud. Mycol.">
        <title>101 Dothideomycetes genomes: a test case for predicting lifestyles and emergence of pathogens.</title>
        <authorList>
            <person name="Haridas S."/>
            <person name="Albert R."/>
            <person name="Binder M."/>
            <person name="Bloem J."/>
            <person name="Labutti K."/>
            <person name="Salamov A."/>
            <person name="Andreopoulos B."/>
            <person name="Baker S."/>
            <person name="Barry K."/>
            <person name="Bills G."/>
            <person name="Bluhm B."/>
            <person name="Cannon C."/>
            <person name="Castanera R."/>
            <person name="Culley D."/>
            <person name="Daum C."/>
            <person name="Ezra D."/>
            <person name="Gonzalez J."/>
            <person name="Henrissat B."/>
            <person name="Kuo A."/>
            <person name="Liang C."/>
            <person name="Lipzen A."/>
            <person name="Lutzoni F."/>
            <person name="Magnuson J."/>
            <person name="Mondo S."/>
            <person name="Nolan M."/>
            <person name="Ohm R."/>
            <person name="Pangilinan J."/>
            <person name="Park H.-J."/>
            <person name="Ramirez L."/>
            <person name="Alfaro M."/>
            <person name="Sun H."/>
            <person name="Tritt A."/>
            <person name="Yoshinaga Y."/>
            <person name="Zwiers L.-H."/>
            <person name="Turgeon B."/>
            <person name="Goodwin S."/>
            <person name="Spatafora J."/>
            <person name="Crous P."/>
            <person name="Grigoriev I."/>
        </authorList>
    </citation>
    <scope>NUCLEOTIDE SEQUENCE</scope>
    <source>
        <strain evidence="1">CBS 675.92</strain>
    </source>
</reference>
<evidence type="ECO:0000313" key="2">
    <source>
        <dbReference type="Proteomes" id="UP000800035"/>
    </source>
</evidence>
<name>A0A6A5TRX3_9PLEO</name>
<dbReference type="Proteomes" id="UP000800035">
    <property type="component" value="Unassembled WGS sequence"/>
</dbReference>
<gene>
    <name evidence="1" type="ORF">CC80DRAFT_594358</name>
</gene>
<organism evidence="1 2">
    <name type="scientific">Byssothecium circinans</name>
    <dbReference type="NCBI Taxonomy" id="147558"/>
    <lineage>
        <taxon>Eukaryota</taxon>
        <taxon>Fungi</taxon>
        <taxon>Dikarya</taxon>
        <taxon>Ascomycota</taxon>
        <taxon>Pezizomycotina</taxon>
        <taxon>Dothideomycetes</taxon>
        <taxon>Pleosporomycetidae</taxon>
        <taxon>Pleosporales</taxon>
        <taxon>Massarineae</taxon>
        <taxon>Massarinaceae</taxon>
        <taxon>Byssothecium</taxon>
    </lineage>
</organism>
<sequence>MLSSSSISAIAVRMRRSQSTKTVPRYWPKSIIAAGCGIVLGKNKLKKQLSRRHALHEYEFDTDHMDTVANFLTTAEMSAKDSASRNRQHSRFNAAVPPVAFRASNMRTVRQLLAYIDNNLGTGVRNGRINMITGFFSNMPKVLTARVTSGS</sequence>
<proteinExistence type="predicted"/>